<comment type="catalytic activity">
    <reaction evidence="6">
        <text>Exonucleolytic cleavage in either 5'- to 3'- or 3'- to 5'-direction to yield nucleoside 5'-phosphates.</text>
        <dbReference type="EC" id="3.1.11.6"/>
    </reaction>
</comment>
<evidence type="ECO:0000313" key="8">
    <source>
        <dbReference type="EMBL" id="KGM57099.1"/>
    </source>
</evidence>
<keyword evidence="2 6" id="KW-0963">Cytoplasm</keyword>
<dbReference type="GO" id="GO:0008855">
    <property type="term" value="F:exodeoxyribonuclease VII activity"/>
    <property type="evidence" value="ECO:0007669"/>
    <property type="project" value="UniProtKB-UniRule"/>
</dbReference>
<keyword evidence="9" id="KW-1185">Reference proteome</keyword>
<gene>
    <name evidence="6" type="primary">xseB</name>
    <name evidence="8" type="ORF">N799_13915</name>
</gene>
<keyword evidence="5 6" id="KW-0269">Exonuclease</keyword>
<accession>A0A0A0F2Q9</accession>
<dbReference type="PANTHER" id="PTHR34137:SF1">
    <property type="entry name" value="EXODEOXYRIBONUCLEASE 7 SMALL SUBUNIT"/>
    <property type="match status" value="1"/>
</dbReference>
<dbReference type="InterPro" id="IPR037004">
    <property type="entry name" value="Exonuc_VII_ssu_sf"/>
</dbReference>
<organism evidence="8 9">
    <name type="scientific">Lysobacter arseniciresistens ZS79</name>
    <dbReference type="NCBI Taxonomy" id="913325"/>
    <lineage>
        <taxon>Bacteria</taxon>
        <taxon>Pseudomonadati</taxon>
        <taxon>Pseudomonadota</taxon>
        <taxon>Gammaproteobacteria</taxon>
        <taxon>Lysobacterales</taxon>
        <taxon>Lysobacteraceae</taxon>
        <taxon>Novilysobacter</taxon>
    </lineage>
</organism>
<dbReference type="GO" id="GO:0005829">
    <property type="term" value="C:cytosol"/>
    <property type="evidence" value="ECO:0007669"/>
    <property type="project" value="TreeGrafter"/>
</dbReference>
<comment type="subunit">
    <text evidence="6">Heterooligomer composed of large and small subunits.</text>
</comment>
<dbReference type="EMBL" id="AVPT01000005">
    <property type="protein sequence ID" value="KGM57099.1"/>
    <property type="molecule type" value="Genomic_DNA"/>
</dbReference>
<name>A0A0A0F2Q9_9GAMM</name>
<reference evidence="8 9" key="1">
    <citation type="journal article" date="2015" name="Stand. Genomic Sci.">
        <title>Genomic information of the arsenic-resistant bacterium Lysobacter arseniciresistens type strain ZS79(T) and comparison of Lysobacter draft genomes.</title>
        <authorList>
            <person name="Liu L."/>
            <person name="Zhang S."/>
            <person name="Luo M."/>
            <person name="Wang G."/>
        </authorList>
    </citation>
    <scope>NUCLEOTIDE SEQUENCE [LARGE SCALE GENOMIC DNA]</scope>
    <source>
        <strain evidence="8 9">ZS79</strain>
    </source>
</reference>
<sequence length="87" mass="9594">MPRKPQPEASPVADFETSLDALEQLVEKMEHGEMSLEESLAAYERGVGLYRRCQTALEQAELRVRLLSDPQDPAAGQPFEPPASPDA</sequence>
<keyword evidence="3 6" id="KW-0540">Nuclease</keyword>
<protein>
    <recommendedName>
        <fullName evidence="6">Exodeoxyribonuclease 7 small subunit</fullName>
        <ecNumber evidence="6">3.1.11.6</ecNumber>
    </recommendedName>
    <alternativeName>
        <fullName evidence="6">Exodeoxyribonuclease VII small subunit</fullName>
        <shortName evidence="6">Exonuclease VII small subunit</shortName>
    </alternativeName>
</protein>
<comment type="similarity">
    <text evidence="1 6">Belongs to the XseB family.</text>
</comment>
<comment type="caution">
    <text evidence="8">The sequence shown here is derived from an EMBL/GenBank/DDBJ whole genome shotgun (WGS) entry which is preliminary data.</text>
</comment>
<dbReference type="Proteomes" id="UP000029989">
    <property type="component" value="Unassembled WGS sequence"/>
</dbReference>
<dbReference type="GO" id="GO:0006308">
    <property type="term" value="P:DNA catabolic process"/>
    <property type="evidence" value="ECO:0007669"/>
    <property type="project" value="UniProtKB-UniRule"/>
</dbReference>
<evidence type="ECO:0000256" key="4">
    <source>
        <dbReference type="ARBA" id="ARBA00022801"/>
    </source>
</evidence>
<evidence type="ECO:0000313" key="9">
    <source>
        <dbReference type="Proteomes" id="UP000029989"/>
    </source>
</evidence>
<dbReference type="Pfam" id="PF02609">
    <property type="entry name" value="Exonuc_VII_S"/>
    <property type="match status" value="1"/>
</dbReference>
<dbReference type="InterPro" id="IPR003761">
    <property type="entry name" value="Exonuc_VII_S"/>
</dbReference>
<dbReference type="NCBIfam" id="NF002140">
    <property type="entry name" value="PRK00977.1-4"/>
    <property type="match status" value="1"/>
</dbReference>
<comment type="function">
    <text evidence="6">Bidirectionally degrades single-stranded DNA into large acid-insoluble oligonucleotides, which are then degraded further into small acid-soluble oligonucleotides.</text>
</comment>
<dbReference type="RefSeq" id="WP_036208407.1">
    <property type="nucleotide sequence ID" value="NZ_AVPT01000005.1"/>
</dbReference>
<proteinExistence type="inferred from homology"/>
<dbReference type="GO" id="GO:0009318">
    <property type="term" value="C:exodeoxyribonuclease VII complex"/>
    <property type="evidence" value="ECO:0007669"/>
    <property type="project" value="UniProtKB-UniRule"/>
</dbReference>
<dbReference type="eggNOG" id="COG1722">
    <property type="taxonomic scope" value="Bacteria"/>
</dbReference>
<dbReference type="HAMAP" id="MF_00337">
    <property type="entry name" value="Exonuc_7_S"/>
    <property type="match status" value="1"/>
</dbReference>
<feature type="region of interest" description="Disordered" evidence="7">
    <location>
        <begin position="67"/>
        <end position="87"/>
    </location>
</feature>
<evidence type="ECO:0000256" key="2">
    <source>
        <dbReference type="ARBA" id="ARBA00022490"/>
    </source>
</evidence>
<comment type="subcellular location">
    <subcellularLocation>
        <location evidence="6">Cytoplasm</location>
    </subcellularLocation>
</comment>
<dbReference type="EC" id="3.1.11.6" evidence="6"/>
<evidence type="ECO:0000256" key="1">
    <source>
        <dbReference type="ARBA" id="ARBA00009998"/>
    </source>
</evidence>
<evidence type="ECO:0000256" key="7">
    <source>
        <dbReference type="SAM" id="MobiDB-lite"/>
    </source>
</evidence>
<dbReference type="AlphaFoldDB" id="A0A0A0F2Q9"/>
<evidence type="ECO:0000256" key="3">
    <source>
        <dbReference type="ARBA" id="ARBA00022722"/>
    </source>
</evidence>
<evidence type="ECO:0000256" key="6">
    <source>
        <dbReference type="HAMAP-Rule" id="MF_00337"/>
    </source>
</evidence>
<dbReference type="STRING" id="913325.N799_13915"/>
<dbReference type="SUPFAM" id="SSF116842">
    <property type="entry name" value="XseB-like"/>
    <property type="match status" value="1"/>
</dbReference>
<dbReference type="OrthoDB" id="9801128at2"/>
<dbReference type="PANTHER" id="PTHR34137">
    <property type="entry name" value="EXODEOXYRIBONUCLEASE 7 SMALL SUBUNIT"/>
    <property type="match status" value="1"/>
</dbReference>
<dbReference type="NCBIfam" id="TIGR01280">
    <property type="entry name" value="xseB"/>
    <property type="match status" value="1"/>
</dbReference>
<evidence type="ECO:0000256" key="5">
    <source>
        <dbReference type="ARBA" id="ARBA00022839"/>
    </source>
</evidence>
<keyword evidence="4 6" id="KW-0378">Hydrolase</keyword>
<dbReference type="Gene3D" id="1.10.287.1040">
    <property type="entry name" value="Exonuclease VII, small subunit"/>
    <property type="match status" value="1"/>
</dbReference>